<evidence type="ECO:0000259" key="2">
    <source>
        <dbReference type="Pfam" id="PF03281"/>
    </source>
</evidence>
<evidence type="ECO:0000256" key="1">
    <source>
        <dbReference type="ARBA" id="ARBA00008307"/>
    </source>
</evidence>
<dbReference type="SMART" id="SM01265">
    <property type="entry name" value="Mab-21"/>
    <property type="match status" value="1"/>
</dbReference>
<dbReference type="PANTHER" id="PTHR10656">
    <property type="entry name" value="CELL FATE DETERMINING PROTEIN MAB21-RELATED"/>
    <property type="match status" value="1"/>
</dbReference>
<evidence type="ECO:0000313" key="4">
    <source>
        <dbReference type="EMBL" id="CAH1396365.1"/>
    </source>
</evidence>
<organism evidence="4 5">
    <name type="scientific">Nezara viridula</name>
    <name type="common">Southern green stink bug</name>
    <name type="synonym">Cimex viridulus</name>
    <dbReference type="NCBI Taxonomy" id="85310"/>
    <lineage>
        <taxon>Eukaryota</taxon>
        <taxon>Metazoa</taxon>
        <taxon>Ecdysozoa</taxon>
        <taxon>Arthropoda</taxon>
        <taxon>Hexapoda</taxon>
        <taxon>Insecta</taxon>
        <taxon>Pterygota</taxon>
        <taxon>Neoptera</taxon>
        <taxon>Paraneoptera</taxon>
        <taxon>Hemiptera</taxon>
        <taxon>Heteroptera</taxon>
        <taxon>Panheteroptera</taxon>
        <taxon>Pentatomomorpha</taxon>
        <taxon>Pentatomoidea</taxon>
        <taxon>Pentatomidae</taxon>
        <taxon>Pentatominae</taxon>
        <taxon>Nezara</taxon>
    </lineage>
</organism>
<comment type="similarity">
    <text evidence="1">Belongs to the mab-21 family.</text>
</comment>
<feature type="domain" description="Mab-21-like HhH/H2TH-like" evidence="3">
    <location>
        <begin position="369"/>
        <end position="447"/>
    </location>
</feature>
<dbReference type="OrthoDB" id="5948335at2759"/>
<evidence type="ECO:0008006" key="6">
    <source>
        <dbReference type="Google" id="ProtNLM"/>
    </source>
</evidence>
<reference evidence="4" key="1">
    <citation type="submission" date="2022-01" db="EMBL/GenBank/DDBJ databases">
        <authorList>
            <person name="King R."/>
        </authorList>
    </citation>
    <scope>NUCLEOTIDE SEQUENCE</scope>
</reference>
<dbReference type="Pfam" id="PF03281">
    <property type="entry name" value="Mab-21"/>
    <property type="match status" value="1"/>
</dbReference>
<dbReference type="InterPro" id="IPR046903">
    <property type="entry name" value="Mab-21-like_nuc_Trfase"/>
</dbReference>
<protein>
    <recommendedName>
        <fullName evidence="6">Mab-21-like HhH/H2TH-like domain-containing protein</fullName>
    </recommendedName>
</protein>
<gene>
    <name evidence="4" type="ORF">NEZAVI_LOCUS6453</name>
</gene>
<sequence length="953" mass="106545">MPVHRWLNTDPQVTVNLVHKPAMGCAASRRSNCRKDLKLPGANLTFSQSQLASLNTYLAGLVDNTDSYIREPSVERSLVIIERLIQRLICGVGVLDSRFASKFLVNFEPHKLGKKPGTSLSYLVRLDELSFPQLYPEDEGTTCHLVEPEGGPQGFGRLRLSGPGAERWAEFIGSHGYLRRDKVQERFVELLAQSAAKSGLANSPSELDDSRICAAPGKIVDASHLHYILQLPPGRQVFYGTGESQKKFPDPRDFRIAIVEGCSCVRLRVDMAYAGNVGVETDIEVTLVLGIGFSSWPSSAQFPARISLCHSECLLYHQAASTGFYAVPAPPHPTLRCEDRGTAWQLRAPAAEQTLLKHHSAQSVPSRTLAILRALLHEIRSTSSGGHVISDYMLKTLLWYRLEESTSLEEWSHDMLSTHVLVIADRLISALRTQRQPSYFFPWFNVMLNSPGGGTLHYTEEDYSHDAELLTYTLIRLGEITAPDLVPEEREPRRRMEAALVSKWESLLVSLAPPPATRGVRFSFYPLSSAGYSTVAASQYSVRQLNYIGLLLRSMLVVRSLTLSKNNILTSCFEEKIKYDGSSEDLIYLVSSILEQAKHAYFRTAGVKKSLSAPYDQSAAQLLEEIRKSGTHVDTSDDNAVVREVLKWLYFGLDRQKKRLGPVLRPYLNNLFSASHENSWFAPEWLRRQSTEELGALGEFAHLVITGKIPANEGILDAENKGWNWAEKIIRTSSELADPLELVFTPGPGKVVRLTANGTQLAARSLTKSRGKATLPRKLPPLRECLKTRLQRNTDDDELLTNSHSILRNTSPLSLALEEMHRYGTQRGLGSIVQALLSLRKFSILQEVCCLLPDEERCRALEEIEGVRRARPRRAATVRGPPQPGSLMGTCRALRARNHVSVFNPAFFSSPETEAVSPLYNKNNNRGLSSEMSHIDRNTRIWHHRRSDITTQL</sequence>
<dbReference type="Pfam" id="PF20266">
    <property type="entry name" value="Mab-21_C"/>
    <property type="match status" value="1"/>
</dbReference>
<dbReference type="AlphaFoldDB" id="A0A9P0H6H7"/>
<name>A0A9P0H6H7_NEZVI</name>
<proteinExistence type="inferred from homology"/>
<dbReference type="Gene3D" id="1.10.1410.40">
    <property type="match status" value="1"/>
</dbReference>
<dbReference type="Proteomes" id="UP001152798">
    <property type="component" value="Chromosome 3"/>
</dbReference>
<dbReference type="InterPro" id="IPR024810">
    <property type="entry name" value="MAB21L/cGLR"/>
</dbReference>
<evidence type="ECO:0000259" key="3">
    <source>
        <dbReference type="Pfam" id="PF20266"/>
    </source>
</evidence>
<evidence type="ECO:0000313" key="5">
    <source>
        <dbReference type="Proteomes" id="UP001152798"/>
    </source>
</evidence>
<dbReference type="PANTHER" id="PTHR10656:SF70">
    <property type="entry name" value="PROTEIN MAB-21-RELATED"/>
    <property type="match status" value="1"/>
</dbReference>
<dbReference type="InterPro" id="IPR046906">
    <property type="entry name" value="Mab-21_HhH/H2TH-like"/>
</dbReference>
<feature type="domain" description="Mab-21-like nucleotidyltransferase" evidence="2">
    <location>
        <begin position="167"/>
        <end position="358"/>
    </location>
</feature>
<dbReference type="EMBL" id="OV725079">
    <property type="protein sequence ID" value="CAH1396365.1"/>
    <property type="molecule type" value="Genomic_DNA"/>
</dbReference>
<keyword evidence="5" id="KW-1185">Reference proteome</keyword>
<accession>A0A9P0H6H7</accession>